<dbReference type="Gene3D" id="2.60.40.10">
    <property type="entry name" value="Immunoglobulins"/>
    <property type="match status" value="1"/>
</dbReference>
<dbReference type="EMBL" id="JBFXLS010000034">
    <property type="protein sequence ID" value="KAL2825850.1"/>
    <property type="molecule type" value="Genomic_DNA"/>
</dbReference>
<dbReference type="Pfam" id="PF00801">
    <property type="entry name" value="PKD"/>
    <property type="match status" value="1"/>
</dbReference>
<comment type="caution">
    <text evidence="2">The sequence shown here is derived from an EMBL/GenBank/DDBJ whole genome shotgun (WGS) entry which is preliminary data.</text>
</comment>
<evidence type="ECO:0000259" key="1">
    <source>
        <dbReference type="Pfam" id="PF00801"/>
    </source>
</evidence>
<organism evidence="2 3">
    <name type="scientific">Aspergillus cavernicola</name>
    <dbReference type="NCBI Taxonomy" id="176166"/>
    <lineage>
        <taxon>Eukaryota</taxon>
        <taxon>Fungi</taxon>
        <taxon>Dikarya</taxon>
        <taxon>Ascomycota</taxon>
        <taxon>Pezizomycotina</taxon>
        <taxon>Eurotiomycetes</taxon>
        <taxon>Eurotiomycetidae</taxon>
        <taxon>Eurotiales</taxon>
        <taxon>Aspergillaceae</taxon>
        <taxon>Aspergillus</taxon>
        <taxon>Aspergillus subgen. Nidulantes</taxon>
    </lineage>
</organism>
<accession>A0ABR4IDN0</accession>
<proteinExistence type="predicted"/>
<reference evidence="2 3" key="1">
    <citation type="submission" date="2024-07" db="EMBL/GenBank/DDBJ databases">
        <title>Section-level genome sequencing and comparative genomics of Aspergillus sections Usti and Cavernicolus.</title>
        <authorList>
            <consortium name="Lawrence Berkeley National Laboratory"/>
            <person name="Nybo J.L."/>
            <person name="Vesth T.C."/>
            <person name="Theobald S."/>
            <person name="Frisvad J.C."/>
            <person name="Larsen T.O."/>
            <person name="Kjaerboelling I."/>
            <person name="Rothschild-Mancinelli K."/>
            <person name="Lyhne E.K."/>
            <person name="Kogle M.E."/>
            <person name="Barry K."/>
            <person name="Clum A."/>
            <person name="Na H."/>
            <person name="Ledsgaard L."/>
            <person name="Lin J."/>
            <person name="Lipzen A."/>
            <person name="Kuo A."/>
            <person name="Riley R."/>
            <person name="Mondo S."/>
            <person name="LaButti K."/>
            <person name="Haridas S."/>
            <person name="Pangalinan J."/>
            <person name="Salamov A.A."/>
            <person name="Simmons B.A."/>
            <person name="Magnuson J.K."/>
            <person name="Chen J."/>
            <person name="Drula E."/>
            <person name="Henrissat B."/>
            <person name="Wiebenga A."/>
            <person name="Lubbers R.J."/>
            <person name="Gomes A.C."/>
            <person name="Makela M.R."/>
            <person name="Stajich J."/>
            <person name="Grigoriev I.V."/>
            <person name="Mortensen U.H."/>
            <person name="De vries R.P."/>
            <person name="Baker S.E."/>
            <person name="Andersen M.R."/>
        </authorList>
    </citation>
    <scope>NUCLEOTIDE SEQUENCE [LARGE SCALE GENOMIC DNA]</scope>
    <source>
        <strain evidence="2 3">CBS 600.67</strain>
    </source>
</reference>
<dbReference type="CDD" id="cd00146">
    <property type="entry name" value="PKD"/>
    <property type="match status" value="1"/>
</dbReference>
<sequence>MALQSMTWVGFEVSSGFTGAAPECVAVTPDGPLQITADCVDPMYDTPIIANETDETLPLPHHRVSGYFNGTTTDFNIYLPLQENWDGRFFHQVYPLQNSTAEDVSIAFGIDSSGYTVRVAGDLGYRADAATAKFSKEVAREYYGDPDRQIYGYVYGGSGGSFQTIGAMENTDGVWDGAVALIQAIPMSSPNNWCIRALAGLTLDSKSDQIIDAVRAGGSGDPFAGLEEHEGVALEEATALGVPLNAWEDFDGVARNRTELYNTIRTMVIPNVKSAFPTYADDFWTKEGFLGMEESELGQFFRDSLVEYNATVEEVQLGEDDVPVGIKLDNVPEVSPDELEFTILSEGEEVGSFIGLVNKEDGSVYIYSDNNATILANLAEGVQLLADNRWYLAVHTWHRHQVPALEAGYYGYDYLRTDNGQPTYPQYDTLLAPSISRAASGGGTHTGNITGKVIIMDNLGDFDAFPWHADWYKSQVQSALGDRFKDSYRLYYNQHANHYMGTVPQSLQSVIVDFTGLFEQSLRDVSAWVEGNIDPPKQTQYTVENGQVIVPPTASKRRGIQPIVNLTVDGGNRTEVQIGDTVTFSIQAEVPPGTGKVVSVEWDFEGKGGFVEIDIGKPSKKVKTQVSHTYDTAGTFIPTVRVASHRDGDTETLFARLLNLGRVRVIVSESSTGP</sequence>
<gene>
    <name evidence="2" type="ORF">BDW59DRAFT_179822</name>
</gene>
<evidence type="ECO:0000313" key="2">
    <source>
        <dbReference type="EMBL" id="KAL2825850.1"/>
    </source>
</evidence>
<dbReference type="InterPro" id="IPR000601">
    <property type="entry name" value="PKD_dom"/>
</dbReference>
<feature type="domain" description="PKD" evidence="1">
    <location>
        <begin position="566"/>
        <end position="653"/>
    </location>
</feature>
<keyword evidence="3" id="KW-1185">Reference proteome</keyword>
<protein>
    <recommendedName>
        <fullName evidence="1">PKD domain-containing protein</fullName>
    </recommendedName>
</protein>
<dbReference type="SUPFAM" id="SSF49299">
    <property type="entry name" value="PKD domain"/>
    <property type="match status" value="1"/>
</dbReference>
<dbReference type="Proteomes" id="UP001610335">
    <property type="component" value="Unassembled WGS sequence"/>
</dbReference>
<evidence type="ECO:0000313" key="3">
    <source>
        <dbReference type="Proteomes" id="UP001610335"/>
    </source>
</evidence>
<name>A0ABR4IDN0_9EURO</name>
<dbReference type="InterPro" id="IPR013783">
    <property type="entry name" value="Ig-like_fold"/>
</dbReference>
<dbReference type="InterPro" id="IPR035986">
    <property type="entry name" value="PKD_dom_sf"/>
</dbReference>